<sequence length="378" mass="42293">MQPVLQRHHHLLPSNVPCAVPPAGGASDFVWELIDERLVEAADIGGGALRFMSTYGCIYHLFRSLCLNEKEGLGNGKTVFCPPGMSFNIDCGVTRSGPTYQHIYRRWCEANTVSGELYDKHREKFHNLITITTNNGDIINPKLVSACQAAASTLVTGSRKRRADGNPLDMQSLVKSAETKLAQWRLTQDAGTDHQCNTNEYKIIHLSYTPGELWIGVRQGSKHQQLEHVMMRNLERAGEMHRDADRGPRFVNAGHLAPERLNRFPLQYGAELFDQFSNHSSSNQSRSPHGTKPITFRGIPSSFAEYARAMEQMQFINLEKEYLCQDSFPESRRQNSFAPGILSLEAARRVNGRAQANATGSTQQQVPDTFSLQDTQMG</sequence>
<protein>
    <submittedName>
        <fullName evidence="2">Uncharacterized protein</fullName>
    </submittedName>
</protein>
<name>A0A6A6HCE9_VIRVR</name>
<feature type="compositionally biased region" description="Low complexity" evidence="1">
    <location>
        <begin position="277"/>
        <end position="287"/>
    </location>
</feature>
<gene>
    <name evidence="2" type="ORF">EV356DRAFT_575580</name>
</gene>
<evidence type="ECO:0000256" key="1">
    <source>
        <dbReference type="SAM" id="MobiDB-lite"/>
    </source>
</evidence>
<feature type="region of interest" description="Disordered" evidence="1">
    <location>
        <begin position="355"/>
        <end position="378"/>
    </location>
</feature>
<organism evidence="2 3">
    <name type="scientific">Viridothelium virens</name>
    <name type="common">Speckled blister lichen</name>
    <name type="synonym">Trypethelium virens</name>
    <dbReference type="NCBI Taxonomy" id="1048519"/>
    <lineage>
        <taxon>Eukaryota</taxon>
        <taxon>Fungi</taxon>
        <taxon>Dikarya</taxon>
        <taxon>Ascomycota</taxon>
        <taxon>Pezizomycotina</taxon>
        <taxon>Dothideomycetes</taxon>
        <taxon>Dothideomycetes incertae sedis</taxon>
        <taxon>Trypetheliales</taxon>
        <taxon>Trypetheliaceae</taxon>
        <taxon>Viridothelium</taxon>
    </lineage>
</organism>
<dbReference type="AlphaFoldDB" id="A0A6A6HCE9"/>
<dbReference type="Proteomes" id="UP000800092">
    <property type="component" value="Unassembled WGS sequence"/>
</dbReference>
<dbReference type="EMBL" id="ML991789">
    <property type="protein sequence ID" value="KAF2235775.1"/>
    <property type="molecule type" value="Genomic_DNA"/>
</dbReference>
<proteinExistence type="predicted"/>
<keyword evidence="3" id="KW-1185">Reference proteome</keyword>
<evidence type="ECO:0000313" key="3">
    <source>
        <dbReference type="Proteomes" id="UP000800092"/>
    </source>
</evidence>
<dbReference type="OrthoDB" id="10514805at2759"/>
<reference evidence="2" key="1">
    <citation type="journal article" date="2020" name="Stud. Mycol.">
        <title>101 Dothideomycetes genomes: a test case for predicting lifestyles and emergence of pathogens.</title>
        <authorList>
            <person name="Haridas S."/>
            <person name="Albert R."/>
            <person name="Binder M."/>
            <person name="Bloem J."/>
            <person name="Labutti K."/>
            <person name="Salamov A."/>
            <person name="Andreopoulos B."/>
            <person name="Baker S."/>
            <person name="Barry K."/>
            <person name="Bills G."/>
            <person name="Bluhm B."/>
            <person name="Cannon C."/>
            <person name="Castanera R."/>
            <person name="Culley D."/>
            <person name="Daum C."/>
            <person name="Ezra D."/>
            <person name="Gonzalez J."/>
            <person name="Henrissat B."/>
            <person name="Kuo A."/>
            <person name="Liang C."/>
            <person name="Lipzen A."/>
            <person name="Lutzoni F."/>
            <person name="Magnuson J."/>
            <person name="Mondo S."/>
            <person name="Nolan M."/>
            <person name="Ohm R."/>
            <person name="Pangilinan J."/>
            <person name="Park H.-J."/>
            <person name="Ramirez L."/>
            <person name="Alfaro M."/>
            <person name="Sun H."/>
            <person name="Tritt A."/>
            <person name="Yoshinaga Y."/>
            <person name="Zwiers L.-H."/>
            <person name="Turgeon B."/>
            <person name="Goodwin S."/>
            <person name="Spatafora J."/>
            <person name="Crous P."/>
            <person name="Grigoriev I."/>
        </authorList>
    </citation>
    <scope>NUCLEOTIDE SEQUENCE</scope>
    <source>
        <strain evidence="2">Tuck. ex Michener</strain>
    </source>
</reference>
<accession>A0A6A6HCE9</accession>
<evidence type="ECO:0000313" key="2">
    <source>
        <dbReference type="EMBL" id="KAF2235775.1"/>
    </source>
</evidence>
<feature type="region of interest" description="Disordered" evidence="1">
    <location>
        <begin position="277"/>
        <end position="296"/>
    </location>
</feature>